<dbReference type="InterPro" id="IPR011856">
    <property type="entry name" value="tRNA_endonuc-like_dom_sf"/>
</dbReference>
<protein>
    <recommendedName>
        <fullName evidence="1">Restriction endonuclease type IV Mrr domain-containing protein</fullName>
    </recommendedName>
</protein>
<accession>A0A397SPS1</accession>
<comment type="caution">
    <text evidence="2">The sequence shown here is derived from an EMBL/GenBank/DDBJ whole genome shotgun (WGS) entry which is preliminary data.</text>
</comment>
<feature type="domain" description="Restriction endonuclease type IV Mrr" evidence="1">
    <location>
        <begin position="213"/>
        <end position="318"/>
    </location>
</feature>
<name>A0A397SPS1_9GLOM</name>
<dbReference type="GO" id="GO:0009307">
    <property type="term" value="P:DNA restriction-modification system"/>
    <property type="evidence" value="ECO:0007669"/>
    <property type="project" value="InterPro"/>
</dbReference>
<dbReference type="OrthoDB" id="2443600at2759"/>
<dbReference type="AlphaFoldDB" id="A0A397SPS1"/>
<evidence type="ECO:0000313" key="3">
    <source>
        <dbReference type="Proteomes" id="UP000265703"/>
    </source>
</evidence>
<dbReference type="Proteomes" id="UP000265703">
    <property type="component" value="Unassembled WGS sequence"/>
</dbReference>
<dbReference type="InterPro" id="IPR007560">
    <property type="entry name" value="Restrct_endonuc_IV_Mrr"/>
</dbReference>
<dbReference type="EMBL" id="QKYT01000388">
    <property type="protein sequence ID" value="RIA86035.1"/>
    <property type="molecule type" value="Genomic_DNA"/>
</dbReference>
<dbReference type="GO" id="GO:0003677">
    <property type="term" value="F:DNA binding"/>
    <property type="evidence" value="ECO:0007669"/>
    <property type="project" value="InterPro"/>
</dbReference>
<gene>
    <name evidence="2" type="ORF">C1645_829889</name>
</gene>
<keyword evidence="3" id="KW-1185">Reference proteome</keyword>
<reference evidence="2 3" key="1">
    <citation type="submission" date="2018-06" db="EMBL/GenBank/DDBJ databases">
        <title>Comparative genomics reveals the genomic features of Rhizophagus irregularis, R. cerebriforme, R. diaphanum and Gigaspora rosea, and their symbiotic lifestyle signature.</title>
        <authorList>
            <person name="Morin E."/>
            <person name="San Clemente H."/>
            <person name="Chen E.C.H."/>
            <person name="De La Providencia I."/>
            <person name="Hainaut M."/>
            <person name="Kuo A."/>
            <person name="Kohler A."/>
            <person name="Murat C."/>
            <person name="Tang N."/>
            <person name="Roy S."/>
            <person name="Loubradou J."/>
            <person name="Henrissat B."/>
            <person name="Grigoriev I.V."/>
            <person name="Corradi N."/>
            <person name="Roux C."/>
            <person name="Martin F.M."/>
        </authorList>
    </citation>
    <scope>NUCLEOTIDE SEQUENCE [LARGE SCALE GENOMIC DNA]</scope>
    <source>
        <strain evidence="2 3">DAOM 227022</strain>
    </source>
</reference>
<sequence length="390" mass="45057">MSKVSDFFLITPAKNYSFFSYYNYRKQQSDFTNSFEKEAYRLFIDLKELTKDSNYSEEVRIAARQLLNNHKILGIGQCETELFSLVQKHGARTLVNVSLDDHRKRLHDVHMFWNEIESSIRDRKNLIDSDELLKNNMNRKRLAEEFLPNFTRSYSFPGFSTNTRRVNKPFRSGNFKPETKIPIKRILNSNSDDFGGESSSSEDEYIDNNVLVKYVHEVLETLGMKATMTGNSYMNPITKRMMFFDNGGVDIYAWYKEMEVLIRCKKCTGPVKAKTVREMEGILLNQDGKIGCIISESGFSKDAINMVEASKRKIILTTKLKAYFDIENYYNMMVKIPQNVPLINHNIIMDDVTIEVVKDGDVEVSVMESHIEVKGRGSTTINISCKKLCK</sequence>
<dbReference type="InterPro" id="IPR011335">
    <property type="entry name" value="Restrct_endonuc-II-like"/>
</dbReference>
<dbReference type="SUPFAM" id="SSF52980">
    <property type="entry name" value="Restriction endonuclease-like"/>
    <property type="match status" value="1"/>
</dbReference>
<evidence type="ECO:0000313" key="2">
    <source>
        <dbReference type="EMBL" id="RIA86035.1"/>
    </source>
</evidence>
<dbReference type="Pfam" id="PF04471">
    <property type="entry name" value="Mrr_cat"/>
    <property type="match status" value="1"/>
</dbReference>
<dbReference type="GO" id="GO:0004519">
    <property type="term" value="F:endonuclease activity"/>
    <property type="evidence" value="ECO:0007669"/>
    <property type="project" value="InterPro"/>
</dbReference>
<organism evidence="2 3">
    <name type="scientific">Glomus cerebriforme</name>
    <dbReference type="NCBI Taxonomy" id="658196"/>
    <lineage>
        <taxon>Eukaryota</taxon>
        <taxon>Fungi</taxon>
        <taxon>Fungi incertae sedis</taxon>
        <taxon>Mucoromycota</taxon>
        <taxon>Glomeromycotina</taxon>
        <taxon>Glomeromycetes</taxon>
        <taxon>Glomerales</taxon>
        <taxon>Glomeraceae</taxon>
        <taxon>Glomus</taxon>
    </lineage>
</organism>
<proteinExistence type="predicted"/>
<evidence type="ECO:0000259" key="1">
    <source>
        <dbReference type="Pfam" id="PF04471"/>
    </source>
</evidence>
<dbReference type="Gene3D" id="3.40.1350.10">
    <property type="match status" value="1"/>
</dbReference>
<dbReference type="GO" id="GO:0006302">
    <property type="term" value="P:double-strand break repair"/>
    <property type="evidence" value="ECO:0007669"/>
    <property type="project" value="UniProtKB-ARBA"/>
</dbReference>